<evidence type="ECO:0000256" key="1">
    <source>
        <dbReference type="ARBA" id="ARBA00001947"/>
    </source>
</evidence>
<dbReference type="InterPro" id="IPR004463">
    <property type="entry name" value="UDP-acyl_GlcNac_deAcase"/>
</dbReference>
<keyword evidence="9 12" id="KW-0862">Zinc</keyword>
<comment type="cofactor">
    <cofactor evidence="1 12">
        <name>Zn(2+)</name>
        <dbReference type="ChEBI" id="CHEBI:29105"/>
    </cofactor>
</comment>
<dbReference type="SUPFAM" id="SSF54211">
    <property type="entry name" value="Ribosomal protein S5 domain 2-like"/>
    <property type="match status" value="2"/>
</dbReference>
<evidence type="ECO:0000256" key="8">
    <source>
        <dbReference type="ARBA" id="ARBA00022801"/>
    </source>
</evidence>
<evidence type="ECO:0000256" key="12">
    <source>
        <dbReference type="HAMAP-Rule" id="MF_00388"/>
    </source>
</evidence>
<keyword evidence="6 12" id="KW-0441">Lipid A biosynthesis</keyword>
<evidence type="ECO:0000256" key="9">
    <source>
        <dbReference type="ARBA" id="ARBA00022833"/>
    </source>
</evidence>
<dbReference type="Gene3D" id="3.30.230.20">
    <property type="entry name" value="lpxc deacetylase, domain 1"/>
    <property type="match status" value="1"/>
</dbReference>
<comment type="catalytic activity">
    <reaction evidence="11 12">
        <text>a UDP-3-O-[(3R)-3-hydroxyacyl]-N-acetyl-alpha-D-glucosamine + H2O = a UDP-3-O-[(3R)-3-hydroxyacyl]-alpha-D-glucosamine + acetate</text>
        <dbReference type="Rhea" id="RHEA:67816"/>
        <dbReference type="ChEBI" id="CHEBI:15377"/>
        <dbReference type="ChEBI" id="CHEBI:30089"/>
        <dbReference type="ChEBI" id="CHEBI:137740"/>
        <dbReference type="ChEBI" id="CHEBI:173225"/>
        <dbReference type="EC" id="3.5.1.108"/>
    </reaction>
</comment>
<evidence type="ECO:0000313" key="13">
    <source>
        <dbReference type="EMBL" id="MTV31183.1"/>
    </source>
</evidence>
<proteinExistence type="inferred from homology"/>
<dbReference type="OrthoDB" id="9802746at2"/>
<dbReference type="Pfam" id="PF03331">
    <property type="entry name" value="LpxC"/>
    <property type="match status" value="1"/>
</dbReference>
<protein>
    <recommendedName>
        <fullName evidence="4 12">UDP-3-O-acyl-N-acetylglucosamine deacetylase</fullName>
        <shortName evidence="12">UDP-3-O-acyl-GlcNAc deacetylase</shortName>
        <ecNumber evidence="4 12">3.5.1.108</ecNumber>
    </recommendedName>
    <alternativeName>
        <fullName evidence="12">UDP-3-O-[R-3-hydroxymyristoyl]-N-acetylglucosamine deacetylase</fullName>
    </alternativeName>
</protein>
<dbReference type="PANTHER" id="PTHR33694:SF1">
    <property type="entry name" value="UDP-3-O-ACYL-N-ACETYLGLUCOSAMINE DEACETYLASE 1, MITOCHONDRIAL-RELATED"/>
    <property type="match status" value="1"/>
</dbReference>
<evidence type="ECO:0000256" key="7">
    <source>
        <dbReference type="ARBA" id="ARBA00022723"/>
    </source>
</evidence>
<comment type="similarity">
    <text evidence="12">Belongs to the LpxC family.</text>
</comment>
<evidence type="ECO:0000256" key="5">
    <source>
        <dbReference type="ARBA" id="ARBA00022516"/>
    </source>
</evidence>
<feature type="binding site" evidence="12">
    <location>
        <position position="242"/>
    </location>
    <ligand>
        <name>Zn(2+)</name>
        <dbReference type="ChEBI" id="CHEBI:29105"/>
    </ligand>
</feature>
<feature type="binding site" evidence="12">
    <location>
        <position position="84"/>
    </location>
    <ligand>
        <name>Zn(2+)</name>
        <dbReference type="ChEBI" id="CHEBI:29105"/>
    </ligand>
</feature>
<dbReference type="Gene3D" id="3.30.1700.10">
    <property type="entry name" value="lpxc deacetylase, domain 2"/>
    <property type="match status" value="1"/>
</dbReference>
<dbReference type="GO" id="GO:0009245">
    <property type="term" value="P:lipid A biosynthetic process"/>
    <property type="evidence" value="ECO:0007669"/>
    <property type="project" value="UniProtKB-UniRule"/>
</dbReference>
<dbReference type="PANTHER" id="PTHR33694">
    <property type="entry name" value="UDP-3-O-ACYL-N-ACETYLGLUCOSAMINE DEACETYLASE 1, MITOCHONDRIAL-RELATED"/>
    <property type="match status" value="1"/>
</dbReference>
<comment type="function">
    <text evidence="2 12">Catalyzes the hydrolysis of UDP-3-O-myristoyl-N-acetylglucosamine to form UDP-3-O-myristoylglucosamine and acetate, the committed step in lipid A biosynthesis.</text>
</comment>
<organism evidence="13 14">
    <name type="scientific">Rhodoblastus acidophilus</name>
    <name type="common">Rhodopseudomonas acidophila</name>
    <dbReference type="NCBI Taxonomy" id="1074"/>
    <lineage>
        <taxon>Bacteria</taxon>
        <taxon>Pseudomonadati</taxon>
        <taxon>Pseudomonadota</taxon>
        <taxon>Alphaproteobacteria</taxon>
        <taxon>Hyphomicrobiales</taxon>
        <taxon>Rhodoblastaceae</taxon>
        <taxon>Rhodoblastus</taxon>
    </lineage>
</organism>
<dbReference type="RefSeq" id="WP_155445870.1">
    <property type="nucleotide sequence ID" value="NZ_JAOQNR010000006.1"/>
</dbReference>
<feature type="binding site" evidence="12">
    <location>
        <position position="246"/>
    </location>
    <ligand>
        <name>Zn(2+)</name>
        <dbReference type="ChEBI" id="CHEBI:29105"/>
    </ligand>
</feature>
<gene>
    <name evidence="12" type="primary">lpxC</name>
    <name evidence="13" type="ORF">GJ654_09270</name>
</gene>
<keyword evidence="8 12" id="KW-0378">Hydrolase</keyword>
<sequence length="313" mass="34031">MKSTQQTTLRNRVVVSGGIGVHSGKPVRLVLNPAEAGVGIVFQRTGLANGASRRIEARHSKVTMTDLCTVIGEEGKNLVATIEHLVAALRGLNVDNCLIEVDGPETPIMDGSAAAFVEAIDSVGLTSLEAPRRFIKILKTVRIEHGRGYSELRPASEGFNLDVEIDFDNPVIGRQRKILDLEPQAFRRELARARTFGFLSDVEKLTKMGFALGASLENSVGIDGDRILNPEGLRYADEFVRHKMLDAVGDLALAGAPLIGAYQSYCGGHKMNVAVLDALFADKRAWRFVEAPVPHREGARADLRAPAFLPERN</sequence>
<dbReference type="AlphaFoldDB" id="A0A6N8DPQ2"/>
<dbReference type="Proteomes" id="UP000439113">
    <property type="component" value="Unassembled WGS sequence"/>
</dbReference>
<dbReference type="HAMAP" id="MF_00388">
    <property type="entry name" value="LpxC"/>
    <property type="match status" value="1"/>
</dbReference>
<dbReference type="UniPathway" id="UPA00359">
    <property type="reaction ID" value="UER00478"/>
</dbReference>
<evidence type="ECO:0000256" key="6">
    <source>
        <dbReference type="ARBA" id="ARBA00022556"/>
    </source>
</evidence>
<accession>A0A6N8DPQ2</accession>
<feature type="active site" description="Proton donor" evidence="12">
    <location>
        <position position="269"/>
    </location>
</feature>
<keyword evidence="10 12" id="KW-0443">Lipid metabolism</keyword>
<comment type="pathway">
    <text evidence="3 12">Glycolipid biosynthesis; lipid IV(A) biosynthesis; lipid IV(A) from (3R)-3-hydroxytetradecanoyl-[acyl-carrier-protein] and UDP-N-acetyl-alpha-D-glucosamine: step 2/6.</text>
</comment>
<evidence type="ECO:0000256" key="2">
    <source>
        <dbReference type="ARBA" id="ARBA00002923"/>
    </source>
</evidence>
<evidence type="ECO:0000256" key="10">
    <source>
        <dbReference type="ARBA" id="ARBA00023098"/>
    </source>
</evidence>
<comment type="caution">
    <text evidence="13">The sequence shown here is derived from an EMBL/GenBank/DDBJ whole genome shotgun (WGS) entry which is preliminary data.</text>
</comment>
<dbReference type="EMBL" id="WNKS01000006">
    <property type="protein sequence ID" value="MTV31183.1"/>
    <property type="molecule type" value="Genomic_DNA"/>
</dbReference>
<dbReference type="GO" id="GO:0103117">
    <property type="term" value="F:UDP-3-O-acyl-N-acetylglucosamine deacetylase activity"/>
    <property type="evidence" value="ECO:0007669"/>
    <property type="project" value="UniProtKB-UniRule"/>
</dbReference>
<evidence type="ECO:0000256" key="3">
    <source>
        <dbReference type="ARBA" id="ARBA00005002"/>
    </source>
</evidence>
<dbReference type="InterPro" id="IPR011334">
    <property type="entry name" value="UDP-acyl_GlcNac_deAcase_C"/>
</dbReference>
<keyword evidence="7 12" id="KW-0479">Metal-binding</keyword>
<dbReference type="EC" id="3.5.1.108" evidence="4 12"/>
<keyword evidence="5 12" id="KW-0444">Lipid biosynthesis</keyword>
<evidence type="ECO:0000313" key="14">
    <source>
        <dbReference type="Proteomes" id="UP000439113"/>
    </source>
</evidence>
<name>A0A6N8DPQ2_RHOAC</name>
<evidence type="ECO:0000256" key="4">
    <source>
        <dbReference type="ARBA" id="ARBA00012745"/>
    </source>
</evidence>
<dbReference type="GO" id="GO:0016020">
    <property type="term" value="C:membrane"/>
    <property type="evidence" value="ECO:0007669"/>
    <property type="project" value="GOC"/>
</dbReference>
<dbReference type="NCBIfam" id="TIGR00325">
    <property type="entry name" value="lpxC"/>
    <property type="match status" value="1"/>
</dbReference>
<reference evidence="13 14" key="1">
    <citation type="submission" date="2019-11" db="EMBL/GenBank/DDBJ databases">
        <title>Whole-genome sequence of a Rhodoblastus acidophilus DSM 142.</title>
        <authorList>
            <person name="Kyndt J.A."/>
            <person name="Meyer T.E."/>
        </authorList>
    </citation>
    <scope>NUCLEOTIDE SEQUENCE [LARGE SCALE GENOMIC DNA]</scope>
    <source>
        <strain evidence="13 14">DSM 142</strain>
    </source>
</reference>
<evidence type="ECO:0000256" key="11">
    <source>
        <dbReference type="ARBA" id="ARBA00024535"/>
    </source>
</evidence>
<dbReference type="GO" id="GO:0046872">
    <property type="term" value="F:metal ion binding"/>
    <property type="evidence" value="ECO:0007669"/>
    <property type="project" value="UniProtKB-KW"/>
</dbReference>
<dbReference type="InterPro" id="IPR020568">
    <property type="entry name" value="Ribosomal_Su5_D2-typ_SF"/>
</dbReference>
<dbReference type="InterPro" id="IPR015870">
    <property type="entry name" value="UDP-acyl_N-AcGlcN_deAcase_N"/>
</dbReference>